<gene>
    <name evidence="1" type="ORF">HNY73_007749</name>
</gene>
<name>A0A8T0FJY9_ARGBR</name>
<proteinExistence type="predicted"/>
<protein>
    <submittedName>
        <fullName evidence="1">Uncharacterized protein</fullName>
    </submittedName>
</protein>
<evidence type="ECO:0000313" key="2">
    <source>
        <dbReference type="Proteomes" id="UP000807504"/>
    </source>
</evidence>
<sequence length="93" mass="9813">MRLVDTRNQLGAPAPVGRHLRSTMPWSIAKMVYTEVGNGLERGLSVSGAIQQFPSVINPLGNLGRTAVVAPSVGVGMRLKLIQELSGGLVVGY</sequence>
<reference evidence="1" key="1">
    <citation type="journal article" date="2020" name="bioRxiv">
        <title>Chromosome-level reference genome of the European wasp spider Argiope bruennichi: a resource for studies on range expansion and evolutionary adaptation.</title>
        <authorList>
            <person name="Sheffer M.M."/>
            <person name="Hoppe A."/>
            <person name="Krehenwinkel H."/>
            <person name="Uhl G."/>
            <person name="Kuss A.W."/>
            <person name="Jensen L."/>
            <person name="Jensen C."/>
            <person name="Gillespie R.G."/>
            <person name="Hoff K.J."/>
            <person name="Prost S."/>
        </authorList>
    </citation>
    <scope>NUCLEOTIDE SEQUENCE</scope>
</reference>
<dbReference type="EMBL" id="JABXBU010000012">
    <property type="protein sequence ID" value="KAF8789839.1"/>
    <property type="molecule type" value="Genomic_DNA"/>
</dbReference>
<dbReference type="Proteomes" id="UP000807504">
    <property type="component" value="Unassembled WGS sequence"/>
</dbReference>
<keyword evidence="2" id="KW-1185">Reference proteome</keyword>
<comment type="caution">
    <text evidence="1">The sequence shown here is derived from an EMBL/GenBank/DDBJ whole genome shotgun (WGS) entry which is preliminary data.</text>
</comment>
<dbReference type="AlphaFoldDB" id="A0A8T0FJY9"/>
<organism evidence="1 2">
    <name type="scientific">Argiope bruennichi</name>
    <name type="common">Wasp spider</name>
    <name type="synonym">Aranea bruennichi</name>
    <dbReference type="NCBI Taxonomy" id="94029"/>
    <lineage>
        <taxon>Eukaryota</taxon>
        <taxon>Metazoa</taxon>
        <taxon>Ecdysozoa</taxon>
        <taxon>Arthropoda</taxon>
        <taxon>Chelicerata</taxon>
        <taxon>Arachnida</taxon>
        <taxon>Araneae</taxon>
        <taxon>Araneomorphae</taxon>
        <taxon>Entelegynae</taxon>
        <taxon>Araneoidea</taxon>
        <taxon>Araneidae</taxon>
        <taxon>Argiope</taxon>
    </lineage>
</organism>
<reference evidence="1" key="2">
    <citation type="submission" date="2020-06" db="EMBL/GenBank/DDBJ databases">
        <authorList>
            <person name="Sheffer M."/>
        </authorList>
    </citation>
    <scope>NUCLEOTIDE SEQUENCE</scope>
</reference>
<accession>A0A8T0FJY9</accession>
<evidence type="ECO:0000313" key="1">
    <source>
        <dbReference type="EMBL" id="KAF8789839.1"/>
    </source>
</evidence>